<reference evidence="3 4" key="1">
    <citation type="submission" date="2017-05" db="EMBL/GenBank/DDBJ databases">
        <title>Functional genome analysis of Paenibacillus pasadenensis strain R16: insights on endophytic life style and antifungal activity.</title>
        <authorList>
            <person name="Passera A."/>
            <person name="Marcolungo L."/>
            <person name="Casati P."/>
            <person name="Brasca M."/>
            <person name="Quaglino F."/>
            <person name="Delledonne M."/>
        </authorList>
    </citation>
    <scope>NUCLEOTIDE SEQUENCE [LARGE SCALE GENOMIC DNA]</scope>
    <source>
        <strain evidence="3 4">R16</strain>
    </source>
</reference>
<name>A0A2N5N1R6_9BACL</name>
<keyword evidence="2" id="KW-0732">Signal</keyword>
<protein>
    <recommendedName>
        <fullName evidence="5">Lipoprotein</fullName>
    </recommendedName>
</protein>
<evidence type="ECO:0008006" key="5">
    <source>
        <dbReference type="Google" id="ProtNLM"/>
    </source>
</evidence>
<dbReference type="RefSeq" id="WP_101808531.1">
    <property type="nucleotide sequence ID" value="NZ_NFEZ01000004.1"/>
</dbReference>
<feature type="chain" id="PRO_5038742011" description="Lipoprotein" evidence="2">
    <location>
        <begin position="21"/>
        <end position="186"/>
    </location>
</feature>
<feature type="compositionally biased region" description="Low complexity" evidence="1">
    <location>
        <begin position="33"/>
        <end position="55"/>
    </location>
</feature>
<keyword evidence="4" id="KW-1185">Reference proteome</keyword>
<accession>A0A2N5N1R6</accession>
<evidence type="ECO:0000313" key="3">
    <source>
        <dbReference type="EMBL" id="PLT44280.1"/>
    </source>
</evidence>
<gene>
    <name evidence="3" type="ORF">B8V81_2711</name>
</gene>
<feature type="region of interest" description="Disordered" evidence="1">
    <location>
        <begin position="24"/>
        <end position="65"/>
    </location>
</feature>
<evidence type="ECO:0000256" key="2">
    <source>
        <dbReference type="SAM" id="SignalP"/>
    </source>
</evidence>
<evidence type="ECO:0000313" key="4">
    <source>
        <dbReference type="Proteomes" id="UP000234789"/>
    </source>
</evidence>
<dbReference type="Proteomes" id="UP000234789">
    <property type="component" value="Unassembled WGS sequence"/>
</dbReference>
<proteinExistence type="predicted"/>
<dbReference type="AlphaFoldDB" id="A0A2N5N1R6"/>
<dbReference type="EMBL" id="NFEZ01000004">
    <property type="protein sequence ID" value="PLT44280.1"/>
    <property type="molecule type" value="Genomic_DNA"/>
</dbReference>
<organism evidence="3 4">
    <name type="scientific">Paenibacillus pasadenensis</name>
    <dbReference type="NCBI Taxonomy" id="217090"/>
    <lineage>
        <taxon>Bacteria</taxon>
        <taxon>Bacillati</taxon>
        <taxon>Bacillota</taxon>
        <taxon>Bacilli</taxon>
        <taxon>Bacillales</taxon>
        <taxon>Paenibacillaceae</taxon>
        <taxon>Paenibacillus</taxon>
    </lineage>
</organism>
<evidence type="ECO:0000256" key="1">
    <source>
        <dbReference type="SAM" id="MobiDB-lite"/>
    </source>
</evidence>
<feature type="signal peptide" evidence="2">
    <location>
        <begin position="1"/>
        <end position="20"/>
    </location>
</feature>
<sequence>MTMKTKKAAVLLLGASIALAACSNAKNEPSPSPTAAAPSPQASASVQPSGAAPPAETGGADNAGSGAEAGAVRYFGEWKVTGDVASTPVSAGPDESLIGQEASFSKESARFGDAETANPVYEEKSLTAEQFAQDYRMQLSDLGIEGESAQTVEIKDFAGPSGMFFIKDDSTLLMILDGVFYELSRA</sequence>
<comment type="caution">
    <text evidence="3">The sequence shown here is derived from an EMBL/GenBank/DDBJ whole genome shotgun (WGS) entry which is preliminary data.</text>
</comment>
<dbReference type="PROSITE" id="PS51257">
    <property type="entry name" value="PROKAR_LIPOPROTEIN"/>
    <property type="match status" value="1"/>
</dbReference>